<dbReference type="PATRIC" id="fig|54915.3.peg.2499"/>
<dbReference type="AlphaFoldDB" id="A0A0K9YR16"/>
<dbReference type="Proteomes" id="UP000036834">
    <property type="component" value="Unassembled WGS sequence"/>
</dbReference>
<sequence>MICVWCNEDKARETTKECYWILPDGASTVKILQVPAMECLDCGIYLEDDLNEKVEDKIYTSDLSGYSDVFTYEELMNAPTI</sequence>
<dbReference type="NCBIfam" id="TIGR03831">
    <property type="entry name" value="YgiT_finger"/>
    <property type="match status" value="1"/>
</dbReference>
<dbReference type="STRING" id="54915.ADS79_17160"/>
<name>A0A0K9YR16_9BACL</name>
<accession>A0A0K9YR16</accession>
<dbReference type="EMBL" id="LGIQ01000009">
    <property type="protein sequence ID" value="KNB70625.1"/>
    <property type="molecule type" value="Genomic_DNA"/>
</dbReference>
<evidence type="ECO:0000313" key="1">
    <source>
        <dbReference type="EMBL" id="GED69931.1"/>
    </source>
</evidence>
<gene>
    <name evidence="2" type="ORF">ADS79_17160</name>
    <name evidence="1" type="ORF">BRE01_36330</name>
</gene>
<comment type="caution">
    <text evidence="2">The sequence shown here is derived from an EMBL/GenBank/DDBJ whole genome shotgun (WGS) entry which is preliminary data.</text>
</comment>
<dbReference type="EMBL" id="BJON01000014">
    <property type="protein sequence ID" value="GED69931.1"/>
    <property type="molecule type" value="Genomic_DNA"/>
</dbReference>
<evidence type="ECO:0000313" key="3">
    <source>
        <dbReference type="Proteomes" id="UP000036834"/>
    </source>
</evidence>
<keyword evidence="4" id="KW-1185">Reference proteome</keyword>
<dbReference type="Pfam" id="PF14122">
    <property type="entry name" value="YokU"/>
    <property type="match status" value="1"/>
</dbReference>
<evidence type="ECO:0000313" key="4">
    <source>
        <dbReference type="Proteomes" id="UP000319578"/>
    </source>
</evidence>
<reference evidence="3" key="1">
    <citation type="submission" date="2015-07" db="EMBL/GenBank/DDBJ databases">
        <title>Genome sequencing project for genomic taxonomy and phylogenomics of Bacillus-like bacteria.</title>
        <authorList>
            <person name="Liu B."/>
            <person name="Wang J."/>
            <person name="Zhu Y."/>
            <person name="Liu G."/>
            <person name="Chen Q."/>
            <person name="Chen Z."/>
            <person name="Lan J."/>
            <person name="Che J."/>
            <person name="Ge C."/>
            <person name="Shi H."/>
            <person name="Pan Z."/>
            <person name="Liu X."/>
        </authorList>
    </citation>
    <scope>NUCLEOTIDE SEQUENCE [LARGE SCALE GENOMIC DNA]</scope>
    <source>
        <strain evidence="3">DSM 9887</strain>
    </source>
</reference>
<dbReference type="InterPro" id="IPR022453">
    <property type="entry name" value="Znf_MqsA-type"/>
</dbReference>
<protein>
    <recommendedName>
        <fullName evidence="5">YgiT-type zinc finger domain-containing protein</fullName>
    </recommendedName>
</protein>
<organism evidence="2 3">
    <name type="scientific">Brevibacillus reuszeri</name>
    <dbReference type="NCBI Taxonomy" id="54915"/>
    <lineage>
        <taxon>Bacteria</taxon>
        <taxon>Bacillati</taxon>
        <taxon>Bacillota</taxon>
        <taxon>Bacilli</taxon>
        <taxon>Bacillales</taxon>
        <taxon>Paenibacillaceae</taxon>
        <taxon>Brevibacillus</taxon>
    </lineage>
</organism>
<evidence type="ECO:0000313" key="2">
    <source>
        <dbReference type="EMBL" id="KNB70625.1"/>
    </source>
</evidence>
<proteinExistence type="predicted"/>
<dbReference type="Proteomes" id="UP000319578">
    <property type="component" value="Unassembled WGS sequence"/>
</dbReference>
<dbReference type="InterPro" id="IPR022451">
    <property type="entry name" value="CHP03829_YokU"/>
</dbReference>
<reference evidence="2" key="2">
    <citation type="submission" date="2015-07" db="EMBL/GenBank/DDBJ databases">
        <title>MeaNS - Measles Nucleotide Surveillance Program.</title>
        <authorList>
            <person name="Tran T."/>
            <person name="Druce J."/>
        </authorList>
    </citation>
    <scope>NUCLEOTIDE SEQUENCE</scope>
    <source>
        <strain evidence="2">DSM 9887</strain>
    </source>
</reference>
<dbReference type="RefSeq" id="WP_049739627.1">
    <property type="nucleotide sequence ID" value="NZ_BJON01000014.1"/>
</dbReference>
<reference evidence="1 4" key="3">
    <citation type="submission" date="2019-06" db="EMBL/GenBank/DDBJ databases">
        <title>Whole genome shotgun sequence of Brevibacillus reuszeri NBRC 15719.</title>
        <authorList>
            <person name="Hosoyama A."/>
            <person name="Uohara A."/>
            <person name="Ohji S."/>
            <person name="Ichikawa N."/>
        </authorList>
    </citation>
    <scope>NUCLEOTIDE SEQUENCE [LARGE SCALE GENOMIC DNA]</scope>
    <source>
        <strain evidence="1 4">NBRC 15719</strain>
    </source>
</reference>
<evidence type="ECO:0008006" key="5">
    <source>
        <dbReference type="Google" id="ProtNLM"/>
    </source>
</evidence>